<dbReference type="AlphaFoldDB" id="A0A239THL6"/>
<proteinExistence type="predicted"/>
<evidence type="ECO:0000313" key="2">
    <source>
        <dbReference type="Proteomes" id="UP000321736"/>
    </source>
</evidence>
<reference evidence="1 2" key="1">
    <citation type="submission" date="2019-07" db="EMBL/GenBank/DDBJ databases">
        <title>Whole genome shotgun sequence of Staphylococcus piscifermentans NBRC 109625.</title>
        <authorList>
            <person name="Hosoyama A."/>
            <person name="Uohara A."/>
            <person name="Ohji S."/>
            <person name="Ichikawa N."/>
        </authorList>
    </citation>
    <scope>NUCLEOTIDE SEQUENCE [LARGE SCALE GENOMIC DNA]</scope>
    <source>
        <strain evidence="1 2">NBRC 109625</strain>
    </source>
</reference>
<gene>
    <name evidence="1" type="ORF">SPI02_21140</name>
</gene>
<protein>
    <submittedName>
        <fullName evidence="1">Uncharacterized protein</fullName>
    </submittedName>
</protein>
<sequence>MEINLDWTKEFQEFQEILSSNLHPDWLYSAKTNMILEPAYTGQGKQFFYTKDIIEASKVIPFF</sequence>
<dbReference type="EMBL" id="BKAR01000033">
    <property type="protein sequence ID" value="GEP85529.1"/>
    <property type="molecule type" value="Genomic_DNA"/>
</dbReference>
<accession>A0A239THL6</accession>
<keyword evidence="2" id="KW-1185">Reference proteome</keyword>
<dbReference type="RefSeq" id="WP_095102928.1">
    <property type="nucleotide sequence ID" value="NZ_BKAR01000033.1"/>
</dbReference>
<dbReference type="OrthoDB" id="2396349at2"/>
<comment type="caution">
    <text evidence="1">The sequence shown here is derived from an EMBL/GenBank/DDBJ whole genome shotgun (WGS) entry which is preliminary data.</text>
</comment>
<name>A0A239THL6_9STAP</name>
<evidence type="ECO:0000313" key="1">
    <source>
        <dbReference type="EMBL" id="GEP85529.1"/>
    </source>
</evidence>
<organism evidence="1 2">
    <name type="scientific">Staphylococcus piscifermentans</name>
    <dbReference type="NCBI Taxonomy" id="70258"/>
    <lineage>
        <taxon>Bacteria</taxon>
        <taxon>Bacillati</taxon>
        <taxon>Bacillota</taxon>
        <taxon>Bacilli</taxon>
        <taxon>Bacillales</taxon>
        <taxon>Staphylococcaceae</taxon>
        <taxon>Staphylococcus</taxon>
    </lineage>
</organism>
<dbReference type="Proteomes" id="UP000321736">
    <property type="component" value="Unassembled WGS sequence"/>
</dbReference>